<evidence type="ECO:0000313" key="4">
    <source>
        <dbReference type="Proteomes" id="UP000078316"/>
    </source>
</evidence>
<sequence length="117" mass="12532">MVLLVEEEPLAGLDLGDALREAGYRIAGPLTGQAAALDWIARCRPDLAVIDLPLRDGDGSRLAGTLRAQGVPFLVQAHDAREAAACAALRAAPRLAKPAWHGDLVHVLRQLSREARR</sequence>
<protein>
    <recommendedName>
        <fullName evidence="2">Response regulatory domain-containing protein</fullName>
    </recommendedName>
</protein>
<dbReference type="Pfam" id="PF00072">
    <property type="entry name" value="Response_reg"/>
    <property type="match status" value="1"/>
</dbReference>
<reference evidence="3 4" key="1">
    <citation type="submission" date="2016-04" db="EMBL/GenBank/DDBJ databases">
        <authorList>
            <person name="Evans L.H."/>
            <person name="Alamgir A."/>
            <person name="Owens N."/>
            <person name="Weber N.D."/>
            <person name="Virtaneva K."/>
            <person name="Barbian K."/>
            <person name="Babar A."/>
            <person name="Rosenke K."/>
        </authorList>
    </citation>
    <scope>NUCLEOTIDE SEQUENCE [LARGE SCALE GENOMIC DNA]</scope>
    <source>
        <strain evidence="3 4">PMB02</strain>
    </source>
</reference>
<gene>
    <name evidence="3" type="ORF">A5481_05235</name>
</gene>
<evidence type="ECO:0000313" key="3">
    <source>
        <dbReference type="EMBL" id="OAS26459.1"/>
    </source>
</evidence>
<feature type="domain" description="Response regulatory" evidence="2">
    <location>
        <begin position="1"/>
        <end position="112"/>
    </location>
</feature>
<dbReference type="InterPro" id="IPR001789">
    <property type="entry name" value="Sig_transdc_resp-reg_receiver"/>
</dbReference>
<dbReference type="SUPFAM" id="SSF52172">
    <property type="entry name" value="CheY-like"/>
    <property type="match status" value="1"/>
</dbReference>
<dbReference type="STRING" id="427683.A5481_05235"/>
<keyword evidence="1" id="KW-0597">Phosphoprotein</keyword>
<dbReference type="EMBL" id="LWHQ01000010">
    <property type="protein sequence ID" value="OAS26459.1"/>
    <property type="molecule type" value="Genomic_DNA"/>
</dbReference>
<dbReference type="InterPro" id="IPR011006">
    <property type="entry name" value="CheY-like_superfamily"/>
</dbReference>
<comment type="caution">
    <text evidence="3">The sequence shown here is derived from an EMBL/GenBank/DDBJ whole genome shotgun (WGS) entry which is preliminary data.</text>
</comment>
<dbReference type="AlphaFoldDB" id="A0A179SG83"/>
<name>A0A179SG83_9HYPH</name>
<proteinExistence type="predicted"/>
<dbReference type="PROSITE" id="PS50110">
    <property type="entry name" value="RESPONSE_REGULATORY"/>
    <property type="match status" value="1"/>
</dbReference>
<evidence type="ECO:0000259" key="2">
    <source>
        <dbReference type="PROSITE" id="PS50110"/>
    </source>
</evidence>
<dbReference type="Gene3D" id="3.40.50.2300">
    <property type="match status" value="1"/>
</dbReference>
<evidence type="ECO:0000256" key="1">
    <source>
        <dbReference type="PROSITE-ProRule" id="PRU00169"/>
    </source>
</evidence>
<dbReference type="Proteomes" id="UP000078316">
    <property type="component" value="Unassembled WGS sequence"/>
</dbReference>
<organism evidence="3 4">
    <name type="scientific">Methylobacterium platani</name>
    <dbReference type="NCBI Taxonomy" id="427683"/>
    <lineage>
        <taxon>Bacteria</taxon>
        <taxon>Pseudomonadati</taxon>
        <taxon>Pseudomonadota</taxon>
        <taxon>Alphaproteobacteria</taxon>
        <taxon>Hyphomicrobiales</taxon>
        <taxon>Methylobacteriaceae</taxon>
        <taxon>Methylobacterium</taxon>
    </lineage>
</organism>
<dbReference type="GO" id="GO:0000160">
    <property type="term" value="P:phosphorelay signal transduction system"/>
    <property type="evidence" value="ECO:0007669"/>
    <property type="project" value="InterPro"/>
</dbReference>
<feature type="modified residue" description="4-aspartylphosphate" evidence="1">
    <location>
        <position position="51"/>
    </location>
</feature>
<accession>A0A179SG83</accession>